<dbReference type="STRING" id="86105.NF27_DP00620"/>
<reference evidence="3 4" key="1">
    <citation type="submission" date="2014-11" db="EMBL/GenBank/DDBJ databases">
        <title>A Rickettsiales Symbiont of Amoebae With Ancient Features.</title>
        <authorList>
            <person name="Schulz F."/>
            <person name="Martijn J."/>
            <person name="Wascher F."/>
            <person name="Kostanjsek R."/>
            <person name="Ettema T.J."/>
            <person name="Horn M."/>
        </authorList>
    </citation>
    <scope>NUCLEOTIDE SEQUENCE [LARGE SCALE GENOMIC DNA]</scope>
    <source>
        <strain evidence="3 4">UWC36</strain>
    </source>
</reference>
<dbReference type="InterPro" id="IPR021135">
    <property type="entry name" value="PEP_COase"/>
</dbReference>
<dbReference type="PANTHER" id="PTHR30523">
    <property type="entry name" value="PHOSPHOENOLPYRUVATE CARBOXYLASE"/>
    <property type="match status" value="1"/>
</dbReference>
<organism evidence="3 4">
    <name type="scientific">Candidatus Jidaibacter acanthamoebae</name>
    <dbReference type="NCBI Taxonomy" id="86105"/>
    <lineage>
        <taxon>Bacteria</taxon>
        <taxon>Pseudomonadati</taxon>
        <taxon>Pseudomonadota</taxon>
        <taxon>Alphaproteobacteria</taxon>
        <taxon>Rickettsiales</taxon>
        <taxon>Candidatus Midichloriaceae</taxon>
        <taxon>Candidatus Jidaibacter</taxon>
    </lineage>
</organism>
<dbReference type="SUPFAM" id="SSF51621">
    <property type="entry name" value="Phosphoenolpyruvate/pyruvate domain"/>
    <property type="match status" value="1"/>
</dbReference>
<evidence type="ECO:0000256" key="2">
    <source>
        <dbReference type="ARBA" id="ARBA00022419"/>
    </source>
</evidence>
<dbReference type="Proteomes" id="UP000031258">
    <property type="component" value="Unassembled WGS sequence"/>
</dbReference>
<dbReference type="GO" id="GO:0006099">
    <property type="term" value="P:tricarboxylic acid cycle"/>
    <property type="evidence" value="ECO:0007669"/>
    <property type="project" value="InterPro"/>
</dbReference>
<protein>
    <recommendedName>
        <fullName evidence="2">Phosphoenolpyruvate carboxylase</fullName>
    </recommendedName>
</protein>
<comment type="caution">
    <text evidence="3">The sequence shown here is derived from an EMBL/GenBank/DDBJ whole genome shotgun (WGS) entry which is preliminary data.</text>
</comment>
<comment type="function">
    <text evidence="1">Forms oxaloacetate, a four-carbon dicarboxylic acid source for the tricarboxylic acid cycle.</text>
</comment>
<dbReference type="GO" id="GO:0008964">
    <property type="term" value="F:phosphoenolpyruvate carboxylase activity"/>
    <property type="evidence" value="ECO:0007669"/>
    <property type="project" value="InterPro"/>
</dbReference>
<dbReference type="PRINTS" id="PR00150">
    <property type="entry name" value="PEPCARBXLASE"/>
</dbReference>
<evidence type="ECO:0000313" key="3">
    <source>
        <dbReference type="EMBL" id="KIE05518.1"/>
    </source>
</evidence>
<sequence length="849" mass="97829">MSTNKYNLKNLLFSTLQKVISTYYPTLLKLEEEFNCSKDKDTFFLKNTTNTEAIICLQQFIQYTTIKLLLNNLINNLEFVAEYKKKYDNFIINKDNIDSTTLLKKLTGITFDPVLTAHPTEPLSHEMLYKVSKLHIYLEENSASFDDKFVAALLLELIQTPLTPKCKLSVEDEVKDNLEYFYKLYQALPILINRIVETFSSSDIKTIKKHNFMRPRSWTGGDADGNPNITALTMINAVEAQSKAVIAWHIKVLNQLILKDIPDFGLYKNIMQLRLLLVQYHGDIKNIEENYKSFIAFFNNIMLKNEAALKQYPNIRTMLENFSMQLTTFGFHLALIDVRQNARVYDEVYLQISKFFKKPITYTDIIQDSSLKETLFKAFKENKFLKDYPLIQTEFLRIEAIAKFPRIFSNLIISDTQNISDILNPAALCRIFKVNPTIVPLFETIEAITNARSIMQACLNNSHYQDIQGNKPIKIMLGYSDSEKEAGIFILPLIEKVTTDIKKHFEKQNLELSIFHGNGLDLSRGGPTIFESEQTIQGNQKRYLFNTVDNTLIYFFHTLNFKLHKIEDTFLPEVTKLAESSVISFKDLFKEGDNLSSLENYLSSASPYWLFVKTNNFSSRPSSRKTEDSKSAAFKPWLTPKFYPSGEVLSGIRAISQVNTIEGTFLNFNLWYGLEEFLNATEPSKLNNLLTASPVVYDLLLKSLIGIELIDLDLARQFFPAEVDNKFFLTIEQKYNSLMNTINKLNLKLPIQVVSELSSKKDYANPIKHFISFACKHLVYKSVNYHPKTIRELFPSDLTEEKYLELITNLFGAAYCGFTEYRTPPYSLLDVSFTFLLQSNNLQKGKDKS</sequence>
<proteinExistence type="predicted"/>
<evidence type="ECO:0000256" key="1">
    <source>
        <dbReference type="ARBA" id="ARBA00003670"/>
    </source>
</evidence>
<dbReference type="InterPro" id="IPR015813">
    <property type="entry name" value="Pyrv/PenolPyrv_kinase-like_dom"/>
</dbReference>
<keyword evidence="4" id="KW-1185">Reference proteome</keyword>
<dbReference type="EMBL" id="JSWE01000092">
    <property type="protein sequence ID" value="KIE05518.1"/>
    <property type="molecule type" value="Genomic_DNA"/>
</dbReference>
<gene>
    <name evidence="3" type="ORF">NF27_DP00620</name>
</gene>
<name>A0A0C1QNC1_9RICK</name>
<dbReference type="Pfam" id="PF00311">
    <property type="entry name" value="PEPcase"/>
    <property type="match status" value="2"/>
</dbReference>
<dbReference type="GO" id="GO:0005829">
    <property type="term" value="C:cytosol"/>
    <property type="evidence" value="ECO:0007669"/>
    <property type="project" value="TreeGrafter"/>
</dbReference>
<accession>A0A0C1QNC1</accession>
<dbReference type="GO" id="GO:0015977">
    <property type="term" value="P:carbon fixation"/>
    <property type="evidence" value="ECO:0007669"/>
    <property type="project" value="InterPro"/>
</dbReference>
<dbReference type="PANTHER" id="PTHR30523:SF6">
    <property type="entry name" value="PHOSPHOENOLPYRUVATE CARBOXYLASE"/>
    <property type="match status" value="1"/>
</dbReference>
<dbReference type="OrthoDB" id="9768133at2"/>
<dbReference type="RefSeq" id="WP_039455724.1">
    <property type="nucleotide sequence ID" value="NZ_JSWE01000092.1"/>
</dbReference>
<dbReference type="AlphaFoldDB" id="A0A0C1QNC1"/>
<evidence type="ECO:0000313" key="4">
    <source>
        <dbReference type="Proteomes" id="UP000031258"/>
    </source>
</evidence>